<name>A0A017RVA0_9CLOT</name>
<dbReference type="EMBL" id="AZQP01000036">
    <property type="protein sequence ID" value="EYE87840.1"/>
    <property type="molecule type" value="Genomic_DNA"/>
</dbReference>
<dbReference type="Gene3D" id="1.20.1440.240">
    <property type="match status" value="1"/>
</dbReference>
<dbReference type="GO" id="GO:0016491">
    <property type="term" value="F:oxidoreductase activity"/>
    <property type="evidence" value="ECO:0007669"/>
    <property type="project" value="InterPro"/>
</dbReference>
<dbReference type="InterPro" id="IPR036188">
    <property type="entry name" value="FAD/NAD-bd_sf"/>
</dbReference>
<dbReference type="STRING" id="1403537.Q428_11035"/>
<dbReference type="InterPro" id="IPR050281">
    <property type="entry name" value="Flavin_monoamine_oxidase"/>
</dbReference>
<protein>
    <submittedName>
        <fullName evidence="2">Amine oxidase</fullName>
    </submittedName>
</protein>
<reference evidence="2 3" key="1">
    <citation type="journal article" date="2014" name="Genome Announc.">
        <title>Draft Genome Sequence of Fervidicella metallireducens Strain AeBT, an Iron-Reducing Thermoanaerobe from the Great Artesian Basin.</title>
        <authorList>
            <person name="Patel B.K."/>
        </authorList>
    </citation>
    <scope>NUCLEOTIDE SEQUENCE [LARGE SCALE GENOMIC DNA]</scope>
    <source>
        <strain evidence="2 3">AeB</strain>
    </source>
</reference>
<evidence type="ECO:0000259" key="1">
    <source>
        <dbReference type="Pfam" id="PF01593"/>
    </source>
</evidence>
<accession>A0A017RVA0</accession>
<dbReference type="Gene3D" id="3.90.660.10">
    <property type="match status" value="1"/>
</dbReference>
<dbReference type="PANTHER" id="PTHR10742">
    <property type="entry name" value="FLAVIN MONOAMINE OXIDASE"/>
    <property type="match status" value="1"/>
</dbReference>
<gene>
    <name evidence="2" type="ORF">Q428_11035</name>
</gene>
<keyword evidence="3" id="KW-1185">Reference proteome</keyword>
<dbReference type="SUPFAM" id="SSF51905">
    <property type="entry name" value="FAD/NAD(P)-binding domain"/>
    <property type="match status" value="1"/>
</dbReference>
<dbReference type="Proteomes" id="UP000019681">
    <property type="component" value="Unassembled WGS sequence"/>
</dbReference>
<dbReference type="Gene3D" id="3.50.50.60">
    <property type="entry name" value="FAD/NAD(P)-binding domain"/>
    <property type="match status" value="1"/>
</dbReference>
<proteinExistence type="predicted"/>
<organism evidence="2 3">
    <name type="scientific">Fervidicella metallireducens AeB</name>
    <dbReference type="NCBI Taxonomy" id="1403537"/>
    <lineage>
        <taxon>Bacteria</taxon>
        <taxon>Bacillati</taxon>
        <taxon>Bacillota</taxon>
        <taxon>Clostridia</taxon>
        <taxon>Eubacteriales</taxon>
        <taxon>Clostridiaceae</taxon>
        <taxon>Fervidicella</taxon>
    </lineage>
</organism>
<evidence type="ECO:0000313" key="3">
    <source>
        <dbReference type="Proteomes" id="UP000019681"/>
    </source>
</evidence>
<feature type="domain" description="Amine oxidase" evidence="1">
    <location>
        <begin position="69"/>
        <end position="556"/>
    </location>
</feature>
<dbReference type="AlphaFoldDB" id="A0A017RVA0"/>
<comment type="caution">
    <text evidence="2">The sequence shown here is derived from an EMBL/GenBank/DDBJ whole genome shotgun (WGS) entry which is preliminary data.</text>
</comment>
<dbReference type="InterPro" id="IPR002937">
    <property type="entry name" value="Amino_oxidase"/>
</dbReference>
<dbReference type="Pfam" id="PF01593">
    <property type="entry name" value="Amino_oxidase"/>
    <property type="match status" value="1"/>
</dbReference>
<dbReference type="SUPFAM" id="SSF54373">
    <property type="entry name" value="FAD-linked reductases, C-terminal domain"/>
    <property type="match status" value="1"/>
</dbReference>
<evidence type="ECO:0000313" key="2">
    <source>
        <dbReference type="EMBL" id="EYE87840.1"/>
    </source>
</evidence>
<dbReference type="PANTHER" id="PTHR10742:SF410">
    <property type="entry name" value="LYSINE-SPECIFIC HISTONE DEMETHYLASE 2"/>
    <property type="match status" value="1"/>
</dbReference>
<sequence>MAVKKGFIQPSNPTDDERNNMLKIALKEVNREEDFNNIIKNLSLPEEIKSINSFGNFHGIKVAVIGGGLAGLASSFELRKLGFDITLFEANEDRIGGRAYTYYFDKQKKLYGELGAMRIPIAHESVWHYINLFGLKTRPFVQNNPNAFIYIRNTRVRNDPKGKNVMDKIYPKFKLYPWERALPWQKLLSYGLLTPLEKMSPDIRQEILQIKKKYSFPIEYWTGLGIRQVLEQMGLSQGAIQLISSVVPYAGQFYNNSYFEILQEEYPVDFSYMYEIVGGTSNLPQAFLNSLLSTKPKEYGNIDVSKIGKFNFKKGSRVIGIYEMNSKDKVAIKYHSSSSNEVKSENFDFVICTIPFSSLRTVDIYPMFSTKKMQAIKEVSYSTAQKTLFLCNRRFWEEGDENERILGGGSFSDLPITSIWYPSDHAEIKGNKEIYYKEPGVLLASYAYAQDGIRLGNLEEKLRIKLIKRQIEEIHGLPEGYMDRIVEEHVTIEWNKERYFYGGFCYFMPHQLRLFIYNLSKAEYNNKVYFAGEHISTCHGWMQGAVYSGVKAALDLINYCKKRFGI</sequence>